<protein>
    <submittedName>
        <fullName evidence="6">Sigma-70 family RNA polymerase sigma factor</fullName>
    </submittedName>
</protein>
<keyword evidence="4" id="KW-0804">Transcription</keyword>
<dbReference type="PANTHER" id="PTHR30385">
    <property type="entry name" value="SIGMA FACTOR F FLAGELLAR"/>
    <property type="match status" value="1"/>
</dbReference>
<comment type="caution">
    <text evidence="6">The sequence shown here is derived from an EMBL/GenBank/DDBJ whole genome shotgun (WGS) entry which is preliminary data.</text>
</comment>
<organism evidence="6 7">
    <name type="scientific">Pseudaquabacterium terrae</name>
    <dbReference type="NCBI Taxonomy" id="2732868"/>
    <lineage>
        <taxon>Bacteria</taxon>
        <taxon>Pseudomonadati</taxon>
        <taxon>Pseudomonadota</taxon>
        <taxon>Betaproteobacteria</taxon>
        <taxon>Burkholderiales</taxon>
        <taxon>Sphaerotilaceae</taxon>
        <taxon>Pseudaquabacterium</taxon>
    </lineage>
</organism>
<dbReference type="NCBIfam" id="TIGR02937">
    <property type="entry name" value="sigma70-ECF"/>
    <property type="match status" value="1"/>
</dbReference>
<proteinExistence type="predicted"/>
<dbReference type="Proteomes" id="UP000737171">
    <property type="component" value="Unassembled WGS sequence"/>
</dbReference>
<evidence type="ECO:0000256" key="1">
    <source>
        <dbReference type="ARBA" id="ARBA00023015"/>
    </source>
</evidence>
<reference evidence="6 7" key="1">
    <citation type="submission" date="2020-05" db="EMBL/GenBank/DDBJ databases">
        <title>Aquincola sp. isolate from soil.</title>
        <authorList>
            <person name="Han J."/>
            <person name="Kim D.-U."/>
        </authorList>
    </citation>
    <scope>NUCLEOTIDE SEQUENCE [LARGE SCALE GENOMIC DNA]</scope>
    <source>
        <strain evidence="6 7">S2</strain>
    </source>
</reference>
<dbReference type="Gene3D" id="1.20.140.160">
    <property type="match status" value="1"/>
</dbReference>
<dbReference type="InterPro" id="IPR013324">
    <property type="entry name" value="RNA_pol_sigma_r3/r4-like"/>
</dbReference>
<feature type="domain" description="RNA polymerase sigma-70 region 4" evidence="5">
    <location>
        <begin position="188"/>
        <end position="228"/>
    </location>
</feature>
<dbReference type="SUPFAM" id="SSF88946">
    <property type="entry name" value="Sigma2 domain of RNA polymerase sigma factors"/>
    <property type="match status" value="1"/>
</dbReference>
<evidence type="ECO:0000256" key="3">
    <source>
        <dbReference type="ARBA" id="ARBA00023125"/>
    </source>
</evidence>
<name>A0ABX2ERG5_9BURK</name>
<dbReference type="InterPro" id="IPR013325">
    <property type="entry name" value="RNA_pol_sigma_r2"/>
</dbReference>
<evidence type="ECO:0000256" key="4">
    <source>
        <dbReference type="ARBA" id="ARBA00023163"/>
    </source>
</evidence>
<gene>
    <name evidence="6" type="ORF">HLB44_29350</name>
</gene>
<accession>A0ABX2ERG5</accession>
<dbReference type="Gene3D" id="1.10.1740.10">
    <property type="match status" value="1"/>
</dbReference>
<keyword evidence="7" id="KW-1185">Reference proteome</keyword>
<evidence type="ECO:0000259" key="5">
    <source>
        <dbReference type="Pfam" id="PF04545"/>
    </source>
</evidence>
<evidence type="ECO:0000313" key="6">
    <source>
        <dbReference type="EMBL" id="NRF71110.1"/>
    </source>
</evidence>
<dbReference type="Pfam" id="PF04545">
    <property type="entry name" value="Sigma70_r4"/>
    <property type="match status" value="1"/>
</dbReference>
<keyword evidence="3" id="KW-0238">DNA-binding</keyword>
<sequence length="304" mass="33858">MNSMQHVSSALIARNESWVRKQASAMMRRMPSNVEKADLIQVGLIGVAQAALAFQWAGDRDSDEARQAFVRYAQLRVKGAMVDELRQMDQLGRAERRKLQVLQIARERWRALNGVTPRLGELTTLCGMSIDEIDQLDQVAQSLQIESLSGDDDRADDESLRTPCTAKDEVEARVDTAIVLRRLGPFFAALPERERRVIDAYLGIGLSPIELAAELNVTPSRVSQIYKDLCARIANQVQRGEQRGVDGMAAVRDLSPDELVSRREEDLERSAGSWGRMLEEALAERVGSAGADEPLVVDMNTRWG</sequence>
<keyword evidence="1" id="KW-0805">Transcription regulation</keyword>
<dbReference type="InterPro" id="IPR007630">
    <property type="entry name" value="RNA_pol_sigma70_r4"/>
</dbReference>
<evidence type="ECO:0000256" key="2">
    <source>
        <dbReference type="ARBA" id="ARBA00023082"/>
    </source>
</evidence>
<keyword evidence="2" id="KW-0731">Sigma factor</keyword>
<dbReference type="RefSeq" id="WP_173131617.1">
    <property type="nucleotide sequence ID" value="NZ_JABRWJ010000010.1"/>
</dbReference>
<evidence type="ECO:0000313" key="7">
    <source>
        <dbReference type="Proteomes" id="UP000737171"/>
    </source>
</evidence>
<dbReference type="InterPro" id="IPR014284">
    <property type="entry name" value="RNA_pol_sigma-70_dom"/>
</dbReference>
<dbReference type="EMBL" id="JABRWJ010000010">
    <property type="protein sequence ID" value="NRF71110.1"/>
    <property type="molecule type" value="Genomic_DNA"/>
</dbReference>
<dbReference type="SUPFAM" id="SSF88659">
    <property type="entry name" value="Sigma3 and sigma4 domains of RNA polymerase sigma factors"/>
    <property type="match status" value="1"/>
</dbReference>